<evidence type="ECO:0000313" key="4">
    <source>
        <dbReference type="Proteomes" id="UP000030853"/>
    </source>
</evidence>
<protein>
    <submittedName>
        <fullName evidence="3">Aldolase</fullName>
    </submittedName>
</protein>
<comment type="caution">
    <text evidence="3">The sequence shown here is derived from an EMBL/GenBank/DDBJ whole genome shotgun (WGS) entry which is preliminary data.</text>
</comment>
<dbReference type="RefSeq" id="WP_039328405.1">
    <property type="nucleotide sequence ID" value="NZ_JTJJ01000014.1"/>
</dbReference>
<dbReference type="AlphaFoldDB" id="A0A0B1REK5"/>
<dbReference type="GO" id="GO:0005856">
    <property type="term" value="C:cytoskeleton"/>
    <property type="evidence" value="ECO:0007669"/>
    <property type="project" value="TreeGrafter"/>
</dbReference>
<dbReference type="Proteomes" id="UP000030853">
    <property type="component" value="Unassembled WGS sequence"/>
</dbReference>
<reference evidence="3 4" key="1">
    <citation type="submission" date="2014-11" db="EMBL/GenBank/DDBJ databases">
        <title>Genome sequencing of Pantoea rodasii ND03.</title>
        <authorList>
            <person name="Muhamad Yunos N.Y."/>
            <person name="Chan K.-G."/>
        </authorList>
    </citation>
    <scope>NUCLEOTIDE SEQUENCE [LARGE SCALE GENOMIC DNA]</scope>
    <source>
        <strain evidence="3 4">ND03</strain>
    </source>
</reference>
<dbReference type="InterPro" id="IPR036409">
    <property type="entry name" value="Aldolase_II/adducin_N_sf"/>
</dbReference>
<dbReference type="GO" id="GO:0051015">
    <property type="term" value="F:actin filament binding"/>
    <property type="evidence" value="ECO:0007669"/>
    <property type="project" value="TreeGrafter"/>
</dbReference>
<feature type="domain" description="Class II aldolase/adducin N-terminal" evidence="2">
    <location>
        <begin position="24"/>
        <end position="205"/>
    </location>
</feature>
<dbReference type="InterPro" id="IPR051017">
    <property type="entry name" value="Aldolase-II_Adducin_sf"/>
</dbReference>
<dbReference type="SUPFAM" id="SSF53639">
    <property type="entry name" value="AraD/HMP-PK domain-like"/>
    <property type="match status" value="1"/>
</dbReference>
<evidence type="ECO:0000259" key="2">
    <source>
        <dbReference type="SMART" id="SM01007"/>
    </source>
</evidence>
<dbReference type="Pfam" id="PF00596">
    <property type="entry name" value="Aldolase_II"/>
    <property type="match status" value="1"/>
</dbReference>
<organism evidence="3 4">
    <name type="scientific">Pantoea rodasii</name>
    <dbReference type="NCBI Taxonomy" id="1076549"/>
    <lineage>
        <taxon>Bacteria</taxon>
        <taxon>Pseudomonadati</taxon>
        <taxon>Pseudomonadota</taxon>
        <taxon>Gammaproteobacteria</taxon>
        <taxon>Enterobacterales</taxon>
        <taxon>Erwiniaceae</taxon>
        <taxon>Pantoea</taxon>
    </lineage>
</organism>
<evidence type="ECO:0000256" key="1">
    <source>
        <dbReference type="ARBA" id="ARBA00037961"/>
    </source>
</evidence>
<dbReference type="NCBIfam" id="NF005451">
    <property type="entry name" value="PRK07044.1"/>
    <property type="match status" value="1"/>
</dbReference>
<dbReference type="SMART" id="SM01007">
    <property type="entry name" value="Aldolase_II"/>
    <property type="match status" value="1"/>
</dbReference>
<evidence type="ECO:0000313" key="3">
    <source>
        <dbReference type="EMBL" id="KHJ69530.1"/>
    </source>
</evidence>
<comment type="similarity">
    <text evidence="1">Belongs to the aldolase class II family.</text>
</comment>
<sequence length="254" mass="28420">MSTETLDVITLRQRISEGEWQARVKLAQAYHLAAKLRWTDHIYTHFSLRVPGDQPHFLINAFGQTFDEISAETLVKIDIDGNIIDDPTGLGINRAGFVIHSAIHRARPDAHAVLHTHTAAGIGVSAQRNGLLMISQHSTRFHNRLGYHDYEGIALDLDEQQRIVADLGDLNALILRNHGLLTSGGSIEEAFYNLYYLERACQAQLAAQSGGADLIILPDEVAEKAAQAFDNSIRNHKYQLHWDAYIRQLNRNAL</sequence>
<dbReference type="GO" id="GO:0005996">
    <property type="term" value="P:monosaccharide metabolic process"/>
    <property type="evidence" value="ECO:0007669"/>
    <property type="project" value="UniProtKB-ARBA"/>
</dbReference>
<dbReference type="EMBL" id="JTJJ01000014">
    <property type="protein sequence ID" value="KHJ69530.1"/>
    <property type="molecule type" value="Genomic_DNA"/>
</dbReference>
<dbReference type="PANTHER" id="PTHR10672">
    <property type="entry name" value="ADDUCIN"/>
    <property type="match status" value="1"/>
</dbReference>
<accession>A0A0B1REK5</accession>
<proteinExistence type="inferred from homology"/>
<name>A0A0B1REK5_9GAMM</name>
<dbReference type="InterPro" id="IPR001303">
    <property type="entry name" value="Aldolase_II/adducin_N"/>
</dbReference>
<dbReference type="Gene3D" id="3.40.225.10">
    <property type="entry name" value="Class II aldolase/adducin N-terminal domain"/>
    <property type="match status" value="1"/>
</dbReference>
<dbReference type="PANTHER" id="PTHR10672:SF3">
    <property type="entry name" value="PROTEIN HU-LI TAI SHAO"/>
    <property type="match status" value="1"/>
</dbReference>
<gene>
    <name evidence="3" type="ORF">QU24_03220</name>
</gene>